<evidence type="ECO:0000313" key="3">
    <source>
        <dbReference type="Proteomes" id="UP000298216"/>
    </source>
</evidence>
<comment type="caution">
    <text evidence="2">The sequence shown here is derived from an EMBL/GenBank/DDBJ whole genome shotgun (WGS) entry which is preliminary data.</text>
</comment>
<evidence type="ECO:0000313" key="2">
    <source>
        <dbReference type="EMBL" id="TFW12992.1"/>
    </source>
</evidence>
<evidence type="ECO:0000256" key="1">
    <source>
        <dbReference type="SAM" id="MobiDB-lite"/>
    </source>
</evidence>
<dbReference type="AlphaFoldDB" id="A0A4Y9RVK0"/>
<name>A0A4Y9RVK0_9CAUL</name>
<feature type="region of interest" description="Disordered" evidence="1">
    <location>
        <begin position="1"/>
        <end position="81"/>
    </location>
</feature>
<proteinExistence type="predicted"/>
<sequence length="81" mass="8749">MQVQEILPRSSRGRGTIRRMVEGADQRPVCGVAPSTASRSPSPAARWRIMRPVPFSSAAPRPAPSSSHARWSYASGRYAAA</sequence>
<organism evidence="2 3">
    <name type="scientific">Brevundimonas intermedia</name>
    <dbReference type="NCBI Taxonomy" id="74315"/>
    <lineage>
        <taxon>Bacteria</taxon>
        <taxon>Pseudomonadati</taxon>
        <taxon>Pseudomonadota</taxon>
        <taxon>Alphaproteobacteria</taxon>
        <taxon>Caulobacterales</taxon>
        <taxon>Caulobacteraceae</taxon>
        <taxon>Brevundimonas</taxon>
    </lineage>
</organism>
<gene>
    <name evidence="2" type="ORF">EGY25_13555</name>
</gene>
<dbReference type="EMBL" id="SPVH01000006">
    <property type="protein sequence ID" value="TFW12992.1"/>
    <property type="molecule type" value="Genomic_DNA"/>
</dbReference>
<reference evidence="2 3" key="1">
    <citation type="submission" date="2019-03" db="EMBL/GenBank/DDBJ databases">
        <title>Draft genome of Brevundimonas sp. a heavy metal resistant soil bacteria.</title>
        <authorList>
            <person name="Soto J."/>
        </authorList>
    </citation>
    <scope>NUCLEOTIDE SEQUENCE [LARGE SCALE GENOMIC DNA]</scope>
    <source>
        <strain evidence="2 3">B-10</strain>
    </source>
</reference>
<dbReference type="Proteomes" id="UP000298216">
    <property type="component" value="Unassembled WGS sequence"/>
</dbReference>
<keyword evidence="3" id="KW-1185">Reference proteome</keyword>
<accession>A0A4Y9RVK0</accession>
<feature type="compositionally biased region" description="Low complexity" evidence="1">
    <location>
        <begin position="33"/>
        <end position="70"/>
    </location>
</feature>
<protein>
    <submittedName>
        <fullName evidence="2">Uncharacterized protein</fullName>
    </submittedName>
</protein>